<protein>
    <submittedName>
        <fullName evidence="1">Uncharacterized protein</fullName>
    </submittedName>
</protein>
<gene>
    <name evidence="1" type="ORF">LEP1GSC058_1982</name>
</gene>
<dbReference type="Proteomes" id="UP000014540">
    <property type="component" value="Unassembled WGS sequence"/>
</dbReference>
<keyword evidence="2" id="KW-1185">Reference proteome</keyword>
<reference evidence="1" key="1">
    <citation type="submission" date="2013-04" db="EMBL/GenBank/DDBJ databases">
        <authorList>
            <person name="Harkins D.M."/>
            <person name="Durkin A.S."/>
            <person name="Selengut J.D."/>
            <person name="Sanka R."/>
            <person name="DePew J."/>
            <person name="Purushe J."/>
            <person name="Ahmed A."/>
            <person name="van der Linden H."/>
            <person name="Goris M.G.A."/>
            <person name="Hartskeerl R.A."/>
            <person name="Vinetz J.M."/>
            <person name="Sutton G.G."/>
            <person name="Nelson W.C."/>
            <person name="Fouts D.E."/>
        </authorList>
    </citation>
    <scope>NUCLEOTIDE SEQUENCE [LARGE SCALE GENOMIC DNA]</scope>
    <source>
        <strain evidence="1">BUT 6</strain>
    </source>
</reference>
<name>S3UYA7_9LEPT</name>
<comment type="caution">
    <text evidence="1">The sequence shown here is derived from an EMBL/GenBank/DDBJ whole genome shotgun (WGS) entry which is preliminary data.</text>
</comment>
<accession>S3UYA7</accession>
<proteinExistence type="predicted"/>
<evidence type="ECO:0000313" key="2">
    <source>
        <dbReference type="Proteomes" id="UP000014540"/>
    </source>
</evidence>
<evidence type="ECO:0000313" key="1">
    <source>
        <dbReference type="EMBL" id="EPG75406.1"/>
    </source>
</evidence>
<dbReference type="AlphaFoldDB" id="S3UYA7"/>
<sequence length="45" mass="5554">MANLPDFRYIIHLSVKNQDLFALFENELSLYFDSYQEDIHRFPRF</sequence>
<organism evidence="1 2">
    <name type="scientific">Leptospira fainei serovar Hurstbridge str. BUT 6</name>
    <dbReference type="NCBI Taxonomy" id="1193011"/>
    <lineage>
        <taxon>Bacteria</taxon>
        <taxon>Pseudomonadati</taxon>
        <taxon>Spirochaetota</taxon>
        <taxon>Spirochaetia</taxon>
        <taxon>Leptospirales</taxon>
        <taxon>Leptospiraceae</taxon>
        <taxon>Leptospira</taxon>
    </lineage>
</organism>
<dbReference type="EMBL" id="AKWZ02000003">
    <property type="protein sequence ID" value="EPG75406.1"/>
    <property type="molecule type" value="Genomic_DNA"/>
</dbReference>